<evidence type="ECO:0000313" key="2">
    <source>
        <dbReference type="Proteomes" id="UP000250266"/>
    </source>
</evidence>
<feature type="non-terminal residue" evidence="1">
    <location>
        <position position="267"/>
    </location>
</feature>
<accession>A0A8E2EDF2</accession>
<name>A0A8E2EDF2_9PEZI</name>
<dbReference type="EMBL" id="KV744917">
    <property type="protein sequence ID" value="OCK81538.1"/>
    <property type="molecule type" value="Genomic_DNA"/>
</dbReference>
<sequence>TAESRINTECKTCPYTLCTNKLYYASDRCRTHGTEMDGDKCLRIIQWDGMFANTQADLNIWLRTNDGCYVTPNDLTLYDRSHEVDTANLWYRGEDSEKDPLTEEAATVVYDIEFNTCHSIGCDTMHYLKSITNVTVTCWTNDSTIALIGVDSTWLKTSFDCYVAQIDLARPVHQQSLDNCSPAPFLELKQPSDCPGFLSQRLKTQPTKINVTVSAVSASSRICPTGACSVTAQYEFGTEIWQQCLILGSSNFEMIWSQTTEFCYVKH</sequence>
<feature type="non-terminal residue" evidence="1">
    <location>
        <position position="1"/>
    </location>
</feature>
<reference evidence="1 2" key="1">
    <citation type="journal article" date="2016" name="Nat. Commun.">
        <title>Ectomycorrhizal ecology is imprinted in the genome of the dominant symbiotic fungus Cenococcum geophilum.</title>
        <authorList>
            <consortium name="DOE Joint Genome Institute"/>
            <person name="Peter M."/>
            <person name="Kohler A."/>
            <person name="Ohm R.A."/>
            <person name="Kuo A."/>
            <person name="Krutzmann J."/>
            <person name="Morin E."/>
            <person name="Arend M."/>
            <person name="Barry K.W."/>
            <person name="Binder M."/>
            <person name="Choi C."/>
            <person name="Clum A."/>
            <person name="Copeland A."/>
            <person name="Grisel N."/>
            <person name="Haridas S."/>
            <person name="Kipfer T."/>
            <person name="LaButti K."/>
            <person name="Lindquist E."/>
            <person name="Lipzen A."/>
            <person name="Maire R."/>
            <person name="Meier B."/>
            <person name="Mihaltcheva S."/>
            <person name="Molinier V."/>
            <person name="Murat C."/>
            <person name="Poggeler S."/>
            <person name="Quandt C.A."/>
            <person name="Sperisen C."/>
            <person name="Tritt A."/>
            <person name="Tisserant E."/>
            <person name="Crous P.W."/>
            <person name="Henrissat B."/>
            <person name="Nehls U."/>
            <person name="Egli S."/>
            <person name="Spatafora J.W."/>
            <person name="Grigoriev I.V."/>
            <person name="Martin F.M."/>
        </authorList>
    </citation>
    <scope>NUCLEOTIDE SEQUENCE [LARGE SCALE GENOMIC DNA]</scope>
    <source>
        <strain evidence="1 2">CBS 459.81</strain>
    </source>
</reference>
<proteinExistence type="predicted"/>
<organism evidence="1 2">
    <name type="scientific">Lepidopterella palustris CBS 459.81</name>
    <dbReference type="NCBI Taxonomy" id="1314670"/>
    <lineage>
        <taxon>Eukaryota</taxon>
        <taxon>Fungi</taxon>
        <taxon>Dikarya</taxon>
        <taxon>Ascomycota</taxon>
        <taxon>Pezizomycotina</taxon>
        <taxon>Dothideomycetes</taxon>
        <taxon>Pleosporomycetidae</taxon>
        <taxon>Mytilinidiales</taxon>
        <taxon>Argynnaceae</taxon>
        <taxon>Lepidopterella</taxon>
    </lineage>
</organism>
<dbReference type="OrthoDB" id="5358886at2759"/>
<gene>
    <name evidence="1" type="ORF">K432DRAFT_281461</name>
</gene>
<evidence type="ECO:0000313" key="1">
    <source>
        <dbReference type="EMBL" id="OCK81538.1"/>
    </source>
</evidence>
<protein>
    <submittedName>
        <fullName evidence="1">Uncharacterized protein</fullName>
    </submittedName>
</protein>
<dbReference type="AlphaFoldDB" id="A0A8E2EDF2"/>
<keyword evidence="2" id="KW-1185">Reference proteome</keyword>
<dbReference type="Proteomes" id="UP000250266">
    <property type="component" value="Unassembled WGS sequence"/>
</dbReference>